<accession>A0ABW4ZSF9</accession>
<comment type="caution">
    <text evidence="2">The sequence shown here is derived from an EMBL/GenBank/DDBJ whole genome shotgun (WGS) entry which is preliminary data.</text>
</comment>
<dbReference type="PANTHER" id="PTHR33993">
    <property type="entry name" value="GLYOXALASE-RELATED"/>
    <property type="match status" value="1"/>
</dbReference>
<dbReference type="InterPro" id="IPR052164">
    <property type="entry name" value="Anthracycline_SecMetBiosynth"/>
</dbReference>
<dbReference type="Gene3D" id="3.10.180.10">
    <property type="entry name" value="2,3-Dihydroxybiphenyl 1,2-Dioxygenase, domain 1"/>
    <property type="match status" value="1"/>
</dbReference>
<dbReference type="PANTHER" id="PTHR33993:SF14">
    <property type="entry name" value="GB|AAF24581.1"/>
    <property type="match status" value="1"/>
</dbReference>
<dbReference type="EMBL" id="JBHUHZ010000006">
    <property type="protein sequence ID" value="MFD2164589.1"/>
    <property type="molecule type" value="Genomic_DNA"/>
</dbReference>
<dbReference type="InterPro" id="IPR029068">
    <property type="entry name" value="Glyas_Bleomycin-R_OHBP_Dase"/>
</dbReference>
<reference evidence="3" key="1">
    <citation type="journal article" date="2019" name="Int. J. Syst. Evol. Microbiol.">
        <title>The Global Catalogue of Microorganisms (GCM) 10K type strain sequencing project: providing services to taxonomists for standard genome sequencing and annotation.</title>
        <authorList>
            <consortium name="The Broad Institute Genomics Platform"/>
            <consortium name="The Broad Institute Genome Sequencing Center for Infectious Disease"/>
            <person name="Wu L."/>
            <person name="Ma J."/>
        </authorList>
    </citation>
    <scope>NUCLEOTIDE SEQUENCE [LARGE SCALE GENOMIC DNA]</scope>
    <source>
        <strain evidence="3">KCTC 42217</strain>
    </source>
</reference>
<name>A0ABW4ZSF9_9SPHI</name>
<dbReference type="InterPro" id="IPR041581">
    <property type="entry name" value="Glyoxalase_6"/>
</dbReference>
<gene>
    <name evidence="2" type="ORF">ACFSJU_19440</name>
</gene>
<organism evidence="2 3">
    <name type="scientific">Paradesertivirga mongoliensis</name>
    <dbReference type="NCBI Taxonomy" id="2100740"/>
    <lineage>
        <taxon>Bacteria</taxon>
        <taxon>Pseudomonadati</taxon>
        <taxon>Bacteroidota</taxon>
        <taxon>Sphingobacteriia</taxon>
        <taxon>Sphingobacteriales</taxon>
        <taxon>Sphingobacteriaceae</taxon>
        <taxon>Paradesertivirga</taxon>
    </lineage>
</organism>
<sequence length="128" mass="14027">MDKQKIGSIISTDLTIENADILRDFYREVIGWGVEEMPMKDEDGTYADYVMKDSEGNWAAGVCHSRGSNKGLPPQWIVYINVADIAASMNKCTELGGTVLRESRLADGTLQYALIQDPQGAVLAITKA</sequence>
<evidence type="ECO:0000259" key="1">
    <source>
        <dbReference type="PROSITE" id="PS51819"/>
    </source>
</evidence>
<dbReference type="PROSITE" id="PS51819">
    <property type="entry name" value="VOC"/>
    <property type="match status" value="1"/>
</dbReference>
<dbReference type="InterPro" id="IPR037523">
    <property type="entry name" value="VOC_core"/>
</dbReference>
<dbReference type="RefSeq" id="WP_255901566.1">
    <property type="nucleotide sequence ID" value="NZ_JAFMZO010000002.1"/>
</dbReference>
<dbReference type="Pfam" id="PF18029">
    <property type="entry name" value="Glyoxalase_6"/>
    <property type="match status" value="1"/>
</dbReference>
<proteinExistence type="predicted"/>
<protein>
    <submittedName>
        <fullName evidence="2">VOC family protein</fullName>
    </submittedName>
</protein>
<feature type="domain" description="VOC" evidence="1">
    <location>
        <begin position="8"/>
        <end position="128"/>
    </location>
</feature>
<dbReference type="SUPFAM" id="SSF54593">
    <property type="entry name" value="Glyoxalase/Bleomycin resistance protein/Dihydroxybiphenyl dioxygenase"/>
    <property type="match status" value="1"/>
</dbReference>
<evidence type="ECO:0000313" key="3">
    <source>
        <dbReference type="Proteomes" id="UP001597387"/>
    </source>
</evidence>
<keyword evidence="3" id="KW-1185">Reference proteome</keyword>
<dbReference type="Proteomes" id="UP001597387">
    <property type="component" value="Unassembled WGS sequence"/>
</dbReference>
<evidence type="ECO:0000313" key="2">
    <source>
        <dbReference type="EMBL" id="MFD2164589.1"/>
    </source>
</evidence>